<gene>
    <name evidence="1" type="ORF">MILVUS5_LOCUS4629</name>
</gene>
<evidence type="ECO:0000313" key="2">
    <source>
        <dbReference type="Proteomes" id="UP001177021"/>
    </source>
</evidence>
<dbReference type="EMBL" id="CASHSV030000002">
    <property type="protein sequence ID" value="CAJ2633548.1"/>
    <property type="molecule type" value="Genomic_DNA"/>
</dbReference>
<dbReference type="Proteomes" id="UP001177021">
    <property type="component" value="Unassembled WGS sequence"/>
</dbReference>
<organism evidence="1 2">
    <name type="scientific">Trifolium pratense</name>
    <name type="common">Red clover</name>
    <dbReference type="NCBI Taxonomy" id="57577"/>
    <lineage>
        <taxon>Eukaryota</taxon>
        <taxon>Viridiplantae</taxon>
        <taxon>Streptophyta</taxon>
        <taxon>Embryophyta</taxon>
        <taxon>Tracheophyta</taxon>
        <taxon>Spermatophyta</taxon>
        <taxon>Magnoliopsida</taxon>
        <taxon>eudicotyledons</taxon>
        <taxon>Gunneridae</taxon>
        <taxon>Pentapetalae</taxon>
        <taxon>rosids</taxon>
        <taxon>fabids</taxon>
        <taxon>Fabales</taxon>
        <taxon>Fabaceae</taxon>
        <taxon>Papilionoideae</taxon>
        <taxon>50 kb inversion clade</taxon>
        <taxon>NPAAA clade</taxon>
        <taxon>Hologalegina</taxon>
        <taxon>IRL clade</taxon>
        <taxon>Trifolieae</taxon>
        <taxon>Trifolium</taxon>
    </lineage>
</organism>
<proteinExistence type="predicted"/>
<accession>A0ACB0IPE2</accession>
<reference evidence="1" key="1">
    <citation type="submission" date="2023-10" db="EMBL/GenBank/DDBJ databases">
        <authorList>
            <person name="Rodriguez Cubillos JULIANA M."/>
            <person name="De Vega J."/>
        </authorList>
    </citation>
    <scope>NUCLEOTIDE SEQUENCE</scope>
</reference>
<keyword evidence="2" id="KW-1185">Reference proteome</keyword>
<comment type="caution">
    <text evidence="1">The sequence shown here is derived from an EMBL/GenBank/DDBJ whole genome shotgun (WGS) entry which is preliminary data.</text>
</comment>
<protein>
    <submittedName>
        <fullName evidence="1">Uncharacterized protein</fullName>
    </submittedName>
</protein>
<name>A0ACB0IPE2_TRIPR</name>
<evidence type="ECO:0000313" key="1">
    <source>
        <dbReference type="EMBL" id="CAJ2633548.1"/>
    </source>
</evidence>
<sequence>MRFELFSLLLVVFMAFVAAREQILLGGYSPIKNLNDPHVIDIAKFAVTEFNKQIGATLKFDKVIKGESQVVSGTNYRLIITTSNSVPNTYQAVVYENPWEHVRNLTSFTIVKTN</sequence>